<comment type="subcellular location">
    <subcellularLocation>
        <location evidence="1">Cytoplasm</location>
    </subcellularLocation>
</comment>
<dbReference type="EC" id="6.3.2.8" evidence="3 14"/>
<evidence type="ECO:0000256" key="3">
    <source>
        <dbReference type="ARBA" id="ARBA00012211"/>
    </source>
</evidence>
<evidence type="ECO:0000256" key="1">
    <source>
        <dbReference type="ARBA" id="ARBA00004496"/>
    </source>
</evidence>
<dbReference type="InterPro" id="IPR013221">
    <property type="entry name" value="Mur_ligase_cen"/>
</dbReference>
<dbReference type="NCBIfam" id="TIGR01082">
    <property type="entry name" value="murC"/>
    <property type="match status" value="1"/>
</dbReference>
<dbReference type="GO" id="GO:0008763">
    <property type="term" value="F:UDP-N-acetylmuramate-L-alanine ligase activity"/>
    <property type="evidence" value="ECO:0007669"/>
    <property type="project" value="UniProtKB-UniRule"/>
</dbReference>
<dbReference type="InterPro" id="IPR004101">
    <property type="entry name" value="Mur_ligase_C"/>
</dbReference>
<comment type="pathway">
    <text evidence="2">Cell wall biogenesis; peptidoglycan biosynthesis.</text>
</comment>
<dbReference type="InterPro" id="IPR000713">
    <property type="entry name" value="Mur_ligase_N"/>
</dbReference>
<evidence type="ECO:0000256" key="5">
    <source>
        <dbReference type="ARBA" id="ARBA00022598"/>
    </source>
</evidence>
<keyword evidence="9" id="KW-0133">Cell shape</keyword>
<keyword evidence="12" id="KW-0961">Cell wall biogenesis/degradation</keyword>
<dbReference type="SUPFAM" id="SSF53623">
    <property type="entry name" value="MurD-like peptide ligases, catalytic domain"/>
    <property type="match status" value="1"/>
</dbReference>
<evidence type="ECO:0000313" key="19">
    <source>
        <dbReference type="Proteomes" id="UP000023755"/>
    </source>
</evidence>
<evidence type="ECO:0000256" key="14">
    <source>
        <dbReference type="NCBIfam" id="TIGR01082"/>
    </source>
</evidence>
<dbReference type="InterPro" id="IPR005758">
    <property type="entry name" value="UDP-N-AcMur_Ala_ligase_MurC"/>
</dbReference>
<reference evidence="18 19" key="1">
    <citation type="submission" date="2014-03" db="EMBL/GenBank/DDBJ databases">
        <title>Sequencing and Comparison of Genomes and Transcriptome Profiles of Human Ehrlichiosis Agents.</title>
        <authorList>
            <person name="Lin M."/>
            <person name="Daugherty S.C."/>
            <person name="Nagaraj S."/>
            <person name="Cheng Z."/>
            <person name="Xiong Q."/>
            <person name="Lin F.-Y."/>
            <person name="Sengamalay N."/>
            <person name="Ott S."/>
            <person name="Godinez A."/>
            <person name="Tallon L.J."/>
            <person name="Sadzewicz L."/>
            <person name="Fraser C.M."/>
            <person name="Dunning Hotopp J.C."/>
            <person name="Rikihisa Y."/>
        </authorList>
    </citation>
    <scope>NUCLEOTIDE SEQUENCE [LARGE SCALE GENOMIC DNA]</scope>
    <source>
        <strain evidence="18 19">Oregon</strain>
    </source>
</reference>
<keyword evidence="4" id="KW-0963">Cytoplasm</keyword>
<dbReference type="AlphaFoldDB" id="X5H4P8"/>
<keyword evidence="10" id="KW-0573">Peptidoglycan synthesis</keyword>
<evidence type="ECO:0000256" key="2">
    <source>
        <dbReference type="ARBA" id="ARBA00004752"/>
    </source>
</evidence>
<dbReference type="KEGG" id="nhm:NHE_0751"/>
<dbReference type="OrthoDB" id="9804126at2"/>
<evidence type="ECO:0000256" key="10">
    <source>
        <dbReference type="ARBA" id="ARBA00022984"/>
    </source>
</evidence>
<dbReference type="RefSeq" id="WP_084473299.1">
    <property type="nucleotide sequence ID" value="NZ_CP007481.1"/>
</dbReference>
<evidence type="ECO:0000313" key="18">
    <source>
        <dbReference type="EMBL" id="AHX11683.1"/>
    </source>
</evidence>
<dbReference type="Pfam" id="PF08245">
    <property type="entry name" value="Mur_ligase_M"/>
    <property type="match status" value="1"/>
</dbReference>
<dbReference type="Gene3D" id="3.40.1190.10">
    <property type="entry name" value="Mur-like, catalytic domain"/>
    <property type="match status" value="1"/>
</dbReference>
<keyword evidence="8" id="KW-0067">ATP-binding</keyword>
<dbReference type="Gene3D" id="3.90.190.20">
    <property type="entry name" value="Mur ligase, C-terminal domain"/>
    <property type="match status" value="1"/>
</dbReference>
<evidence type="ECO:0000256" key="6">
    <source>
        <dbReference type="ARBA" id="ARBA00022618"/>
    </source>
</evidence>
<evidence type="ECO:0000256" key="8">
    <source>
        <dbReference type="ARBA" id="ARBA00022840"/>
    </source>
</evidence>
<dbReference type="GO" id="GO:0008360">
    <property type="term" value="P:regulation of cell shape"/>
    <property type="evidence" value="ECO:0007669"/>
    <property type="project" value="UniProtKB-KW"/>
</dbReference>
<evidence type="ECO:0000259" key="15">
    <source>
        <dbReference type="Pfam" id="PF01225"/>
    </source>
</evidence>
<name>X5H4P8_9RICK</name>
<keyword evidence="11" id="KW-0131">Cell cycle</keyword>
<dbReference type="GO" id="GO:0005524">
    <property type="term" value="F:ATP binding"/>
    <property type="evidence" value="ECO:0007669"/>
    <property type="project" value="UniProtKB-KW"/>
</dbReference>
<evidence type="ECO:0000256" key="7">
    <source>
        <dbReference type="ARBA" id="ARBA00022741"/>
    </source>
</evidence>
<proteinExistence type="predicted"/>
<dbReference type="SUPFAM" id="SSF51984">
    <property type="entry name" value="MurCD N-terminal domain"/>
    <property type="match status" value="1"/>
</dbReference>
<dbReference type="EMBL" id="CP007481">
    <property type="protein sequence ID" value="AHX11683.1"/>
    <property type="molecule type" value="Genomic_DNA"/>
</dbReference>
<keyword evidence="6" id="KW-0132">Cell division</keyword>
<dbReference type="Proteomes" id="UP000023755">
    <property type="component" value="Chromosome"/>
</dbReference>
<comment type="catalytic activity">
    <reaction evidence="13">
        <text>UDP-N-acetyl-alpha-D-muramate + L-alanine + ATP = UDP-N-acetyl-alpha-D-muramoyl-L-alanine + ADP + phosphate + H(+)</text>
        <dbReference type="Rhea" id="RHEA:23372"/>
        <dbReference type="ChEBI" id="CHEBI:15378"/>
        <dbReference type="ChEBI" id="CHEBI:30616"/>
        <dbReference type="ChEBI" id="CHEBI:43474"/>
        <dbReference type="ChEBI" id="CHEBI:57972"/>
        <dbReference type="ChEBI" id="CHEBI:70757"/>
        <dbReference type="ChEBI" id="CHEBI:83898"/>
        <dbReference type="ChEBI" id="CHEBI:456216"/>
        <dbReference type="EC" id="6.3.2.8"/>
    </reaction>
</comment>
<organism evidence="18 19">
    <name type="scientific">Neorickettsia helminthoeca str. Oregon</name>
    <dbReference type="NCBI Taxonomy" id="1286528"/>
    <lineage>
        <taxon>Bacteria</taxon>
        <taxon>Pseudomonadati</taxon>
        <taxon>Pseudomonadota</taxon>
        <taxon>Alphaproteobacteria</taxon>
        <taxon>Rickettsiales</taxon>
        <taxon>Anaplasmataceae</taxon>
        <taxon>Neorickettsia</taxon>
    </lineage>
</organism>
<dbReference type="GO" id="GO:0005737">
    <property type="term" value="C:cytoplasm"/>
    <property type="evidence" value="ECO:0007669"/>
    <property type="project" value="UniProtKB-SubCell"/>
</dbReference>
<evidence type="ECO:0000256" key="12">
    <source>
        <dbReference type="ARBA" id="ARBA00023316"/>
    </source>
</evidence>
<dbReference type="GO" id="GO:0071555">
    <property type="term" value="P:cell wall organization"/>
    <property type="evidence" value="ECO:0007669"/>
    <property type="project" value="UniProtKB-KW"/>
</dbReference>
<dbReference type="PANTHER" id="PTHR43445">
    <property type="entry name" value="UDP-N-ACETYLMURAMATE--L-ALANINE LIGASE-RELATED"/>
    <property type="match status" value="1"/>
</dbReference>
<dbReference type="Pfam" id="PF02875">
    <property type="entry name" value="Mur_ligase_C"/>
    <property type="match status" value="1"/>
</dbReference>
<gene>
    <name evidence="18" type="primary">murC</name>
    <name evidence="18" type="ORF">NHE_0751</name>
</gene>
<dbReference type="InterPro" id="IPR036615">
    <property type="entry name" value="Mur_ligase_C_dom_sf"/>
</dbReference>
<evidence type="ECO:0000259" key="16">
    <source>
        <dbReference type="Pfam" id="PF02875"/>
    </source>
</evidence>
<feature type="domain" description="Mur ligase N-terminal catalytic" evidence="15">
    <location>
        <begin position="6"/>
        <end position="100"/>
    </location>
</feature>
<evidence type="ECO:0000259" key="17">
    <source>
        <dbReference type="Pfam" id="PF08245"/>
    </source>
</evidence>
<dbReference type="Gene3D" id="3.40.50.720">
    <property type="entry name" value="NAD(P)-binding Rossmann-like Domain"/>
    <property type="match status" value="1"/>
</dbReference>
<dbReference type="STRING" id="1286528.NHE_0751"/>
<evidence type="ECO:0000256" key="9">
    <source>
        <dbReference type="ARBA" id="ARBA00022960"/>
    </source>
</evidence>
<evidence type="ECO:0000256" key="11">
    <source>
        <dbReference type="ARBA" id="ARBA00023306"/>
    </source>
</evidence>
<keyword evidence="7" id="KW-0547">Nucleotide-binding</keyword>
<dbReference type="InterPro" id="IPR036565">
    <property type="entry name" value="Mur-like_cat_sf"/>
</dbReference>
<feature type="domain" description="Mur ligase central" evidence="17">
    <location>
        <begin position="106"/>
        <end position="272"/>
    </location>
</feature>
<dbReference type="Pfam" id="PF01225">
    <property type="entry name" value="Mur_ligase"/>
    <property type="match status" value="1"/>
</dbReference>
<evidence type="ECO:0000256" key="13">
    <source>
        <dbReference type="ARBA" id="ARBA00047833"/>
    </source>
</evidence>
<dbReference type="PANTHER" id="PTHR43445:SF3">
    <property type="entry name" value="UDP-N-ACETYLMURAMATE--L-ALANINE LIGASE"/>
    <property type="match status" value="1"/>
</dbReference>
<keyword evidence="19" id="KW-1185">Reference proteome</keyword>
<dbReference type="GO" id="GO:0051301">
    <property type="term" value="P:cell division"/>
    <property type="evidence" value="ECO:0007669"/>
    <property type="project" value="UniProtKB-KW"/>
</dbReference>
<dbReference type="InterPro" id="IPR050061">
    <property type="entry name" value="MurCDEF_pg_biosynth"/>
</dbReference>
<dbReference type="GO" id="GO:0009252">
    <property type="term" value="P:peptidoglycan biosynthetic process"/>
    <property type="evidence" value="ECO:0007669"/>
    <property type="project" value="UniProtKB-UniRule"/>
</dbReference>
<keyword evidence="5 18" id="KW-0436">Ligase</keyword>
<dbReference type="UniPathway" id="UPA00219"/>
<dbReference type="SUPFAM" id="SSF53244">
    <property type="entry name" value="MurD-like peptide ligases, peptide-binding domain"/>
    <property type="match status" value="1"/>
</dbReference>
<dbReference type="HOGENOM" id="CLU_028104_2_1_5"/>
<accession>X5H4P8</accession>
<feature type="domain" description="Mur ligase C-terminal" evidence="16">
    <location>
        <begin position="295"/>
        <end position="422"/>
    </location>
</feature>
<sequence length="439" mass="48940">MISGVLHIIGICGIGMSGIAQALKNQGYTVQGSDADPGDTAHLLARAGIRVVHGLSYIGDADFIIYSNAVPEDHPELQYARLLGKPLLRRWEILKFLLQDKEVIVVSGCHGKTTTTAMIGEILTDAGKDPTIICGGVMQRFGNNVRLGKSSLYVVEGDESDDTFSLLPRDFAVVTNIGDDHMEYHQDVWNLEKKFLRFISNTKAIIPNLKCFFSVEGFRYDYDLESNASRIAMVEPEGLKMRFRYKLDEYHDFLLNALGLFNVKNAMAAIACTYSCGVGVEVIKDSLENYGGVFRRMTFIGELLGSKVFTDYAHHPDEILSTADALSHMGKLILVVQPHRYSRVAKFFERYSSLWRKVNALIFLDIYPAGEKPNGYDSEQLCCSAREQGATKVFHAKNDKETYDRIVEINTKGAIIVFMGAGDVNKLACRIVDSFEVLK</sequence>
<evidence type="ECO:0000256" key="4">
    <source>
        <dbReference type="ARBA" id="ARBA00022490"/>
    </source>
</evidence>
<protein>
    <recommendedName>
        <fullName evidence="3 14">UDP-N-acetylmuramate--L-alanine ligase</fullName>
        <ecNumber evidence="3 14">6.3.2.8</ecNumber>
    </recommendedName>
</protein>